<proteinExistence type="predicted"/>
<organism evidence="1">
    <name type="scientific">Cyanobacterium aponinum AL20115</name>
    <dbReference type="NCBI Taxonomy" id="3090662"/>
    <lineage>
        <taxon>Bacteria</taxon>
        <taxon>Bacillati</taxon>
        <taxon>Cyanobacteriota</taxon>
        <taxon>Cyanophyceae</taxon>
        <taxon>Oscillatoriophycideae</taxon>
        <taxon>Chroococcales</taxon>
        <taxon>Geminocystaceae</taxon>
        <taxon>Cyanobacterium</taxon>
    </lineage>
</organism>
<reference evidence="1" key="1">
    <citation type="submission" date="2023-11" db="EMBL/GenBank/DDBJ databases">
        <title>Genome sequence of Cyanobacterium aponinum BCRC AL20115.</title>
        <authorList>
            <person name="Chang H.-Y."/>
            <person name="Lin K.-M."/>
            <person name="Hsueh H.-T."/>
            <person name="Chu H.-A."/>
            <person name="Kuo C.-H."/>
        </authorList>
    </citation>
    <scope>NUCLEOTIDE SEQUENCE</scope>
    <source>
        <strain evidence="1">AL20115</strain>
    </source>
</reference>
<protein>
    <submittedName>
        <fullName evidence="1">Uncharacterized protein</fullName>
    </submittedName>
</protein>
<name>A0AAF1C6B8_9CHRO</name>
<evidence type="ECO:0000313" key="1">
    <source>
        <dbReference type="EMBL" id="WPF89875.1"/>
    </source>
</evidence>
<accession>A0AAF1C6B8</accession>
<dbReference type="AlphaFoldDB" id="A0AAF1C6B8"/>
<gene>
    <name evidence="1" type="ORF">SAY89_06300</name>
</gene>
<dbReference type="EMBL" id="CP138348">
    <property type="protein sequence ID" value="WPF89875.1"/>
    <property type="molecule type" value="Genomic_DNA"/>
</dbReference>
<sequence>MKDKNKIQCELEDNLREEYDLTELKNPVRGKYYQQYQKGHSVTIHYEDGTRKTEYFPPENNSDIIILDPDVKKYFPDSESVNSTLRSLIKLIPQ</sequence>
<dbReference type="RefSeq" id="WP_015219172.1">
    <property type="nucleotide sequence ID" value="NZ_CP138348.1"/>
</dbReference>